<keyword evidence="2" id="KW-1185">Reference proteome</keyword>
<organism evidence="1 2">
    <name type="scientific">Antarcticirhabdus aurantiaca</name>
    <dbReference type="NCBI Taxonomy" id="2606717"/>
    <lineage>
        <taxon>Bacteria</taxon>
        <taxon>Pseudomonadati</taxon>
        <taxon>Pseudomonadota</taxon>
        <taxon>Alphaproteobacteria</taxon>
        <taxon>Hyphomicrobiales</taxon>
        <taxon>Aurantimonadaceae</taxon>
        <taxon>Antarcticirhabdus</taxon>
    </lineage>
</organism>
<accession>A0ACD4NRX0</accession>
<evidence type="ECO:0000313" key="2">
    <source>
        <dbReference type="Proteomes" id="UP001163223"/>
    </source>
</evidence>
<name>A0ACD4NRX0_9HYPH</name>
<protein>
    <submittedName>
        <fullName evidence="1">Type II toxin-antitoxin system RelE/ParE family toxin</fullName>
    </submittedName>
</protein>
<dbReference type="Proteomes" id="UP001163223">
    <property type="component" value="Chromosome"/>
</dbReference>
<sequence>MRLRLTEAADRDIERILEDTLEFFGPNQLKAYSALIEQALGRVGTDPRGLVTSEREDIGPGVRSLRLADVARRRGAASHSLYFLPRADDADAVTVVLRVLHDRMEPRQRVALAILDRAPNAPPDEGDEPLDAQGASPGLR</sequence>
<proteinExistence type="predicted"/>
<gene>
    <name evidence="1" type="ORF">OXU80_04265</name>
</gene>
<dbReference type="EMBL" id="CP113520">
    <property type="protein sequence ID" value="WAJ29458.1"/>
    <property type="molecule type" value="Genomic_DNA"/>
</dbReference>
<reference evidence="1" key="1">
    <citation type="submission" date="2022-11" db="EMBL/GenBank/DDBJ databases">
        <title>beta-Carotene-producing bacterium, Jeongeuplla avenae sp. nov., alleviates the salt stress of Arabidopsis seedlings.</title>
        <authorList>
            <person name="Jiang L."/>
            <person name="Lee J."/>
        </authorList>
    </citation>
    <scope>NUCLEOTIDE SEQUENCE</scope>
    <source>
        <strain evidence="1">DY_R2A_6</strain>
    </source>
</reference>
<evidence type="ECO:0000313" key="1">
    <source>
        <dbReference type="EMBL" id="WAJ29458.1"/>
    </source>
</evidence>